<name>A0ABR9N3E8_9MICO</name>
<protein>
    <recommendedName>
        <fullName evidence="3">Alanine-rich protein</fullName>
    </recommendedName>
</protein>
<evidence type="ECO:0000313" key="1">
    <source>
        <dbReference type="EMBL" id="MBE1877628.1"/>
    </source>
</evidence>
<evidence type="ECO:0008006" key="3">
    <source>
        <dbReference type="Google" id="ProtNLM"/>
    </source>
</evidence>
<sequence>MTTTFCAYPWDLLDDPRATGRVTEAGADGVVIAAAYHSVRAATPMHPHRALVDATDAAYYLSLDERIWDGAALRPTTATPWAGQDAFPRAAAVARAAGLRVEAWVVLTHSAYVGSRHPRLTVRNAYGERYPYALCPSAPEVRDYARRVVEGVVRAADPDGLMIEACGPLGVGHVGRHEKTQGADWSPVAENLLSICFCDACRKRLHGSGTDVGRLRDEVRAGLAAESAGRHGTMEDHLTDAPQVLGTRAQVRQALASAVREAAAAVPRVVAHAQPDPWATGPFAALFEDAHLFDGIVVPGDLVTAGGATAADLRAAVPAAEVGGYFVALPPTTPAAVADTWPRAIAGLDAAYLYHLGLLSAERLTAVGTAVERAGALRTRARTPPLGG</sequence>
<dbReference type="InterPro" id="IPR017853">
    <property type="entry name" value="GH"/>
</dbReference>
<gene>
    <name evidence="1" type="ORF">IHE71_18230</name>
</gene>
<proteinExistence type="predicted"/>
<dbReference type="SUPFAM" id="SSF51445">
    <property type="entry name" value="(Trans)glycosidases"/>
    <property type="match status" value="1"/>
</dbReference>
<dbReference type="Proteomes" id="UP000625527">
    <property type="component" value="Unassembled WGS sequence"/>
</dbReference>
<evidence type="ECO:0000313" key="2">
    <source>
        <dbReference type="Proteomes" id="UP000625527"/>
    </source>
</evidence>
<dbReference type="EMBL" id="JADAQT010000105">
    <property type="protein sequence ID" value="MBE1877628.1"/>
    <property type="molecule type" value="Genomic_DNA"/>
</dbReference>
<organism evidence="1 2">
    <name type="scientific">Myceligenerans pegani</name>
    <dbReference type="NCBI Taxonomy" id="2776917"/>
    <lineage>
        <taxon>Bacteria</taxon>
        <taxon>Bacillati</taxon>
        <taxon>Actinomycetota</taxon>
        <taxon>Actinomycetes</taxon>
        <taxon>Micrococcales</taxon>
        <taxon>Promicromonosporaceae</taxon>
        <taxon>Myceligenerans</taxon>
    </lineage>
</organism>
<comment type="caution">
    <text evidence="1">The sequence shown here is derived from an EMBL/GenBank/DDBJ whole genome shotgun (WGS) entry which is preliminary data.</text>
</comment>
<dbReference type="RefSeq" id="WP_192864186.1">
    <property type="nucleotide sequence ID" value="NZ_JADAQT010000105.1"/>
</dbReference>
<accession>A0ABR9N3E8</accession>
<reference evidence="1 2" key="1">
    <citation type="submission" date="2020-10" db="EMBL/GenBank/DDBJ databases">
        <title>Myceligenerans pegani sp. nov., an endophytic actinomycete isolated from Peganum harmala L. in Xinjiang, China.</title>
        <authorList>
            <person name="Xin L."/>
        </authorList>
    </citation>
    <scope>NUCLEOTIDE SEQUENCE [LARGE SCALE GENOMIC DNA]</scope>
    <source>
        <strain evidence="1 2">TRM65318</strain>
    </source>
</reference>
<keyword evidence="2" id="KW-1185">Reference proteome</keyword>
<dbReference type="Gene3D" id="3.20.20.80">
    <property type="entry name" value="Glycosidases"/>
    <property type="match status" value="1"/>
</dbReference>